<proteinExistence type="predicted"/>
<feature type="region of interest" description="Disordered" evidence="2">
    <location>
        <begin position="1"/>
        <end position="113"/>
    </location>
</feature>
<name>A0ABY5KRD3_9CELL</name>
<evidence type="ECO:0000256" key="2">
    <source>
        <dbReference type="SAM" id="MobiDB-lite"/>
    </source>
</evidence>
<evidence type="ECO:0000313" key="3">
    <source>
        <dbReference type="EMBL" id="UUI71736.1"/>
    </source>
</evidence>
<organism evidence="3 4">
    <name type="scientific">Cellulomonas xiejunii</name>
    <dbReference type="NCBI Taxonomy" id="2968083"/>
    <lineage>
        <taxon>Bacteria</taxon>
        <taxon>Bacillati</taxon>
        <taxon>Actinomycetota</taxon>
        <taxon>Actinomycetes</taxon>
        <taxon>Micrococcales</taxon>
        <taxon>Cellulomonadaceae</taxon>
        <taxon>Cellulomonas</taxon>
    </lineage>
</organism>
<keyword evidence="1" id="KW-0175">Coiled coil</keyword>
<reference evidence="3 4" key="1">
    <citation type="submission" date="2022-07" db="EMBL/GenBank/DDBJ databases">
        <title>Novel species in genus cellulomonas.</title>
        <authorList>
            <person name="Ye L."/>
        </authorList>
    </citation>
    <scope>NUCLEOTIDE SEQUENCE [LARGE SCALE GENOMIC DNA]</scope>
    <source>
        <strain evidence="4">zg-B89</strain>
    </source>
</reference>
<gene>
    <name evidence="3" type="ORF">NP048_18420</name>
</gene>
<dbReference type="Proteomes" id="UP001316384">
    <property type="component" value="Chromosome"/>
</dbReference>
<keyword evidence="4" id="KW-1185">Reference proteome</keyword>
<dbReference type="RefSeq" id="WP_227576771.1">
    <property type="nucleotide sequence ID" value="NZ_CP101987.1"/>
</dbReference>
<feature type="coiled-coil region" evidence="1">
    <location>
        <begin position="575"/>
        <end position="602"/>
    </location>
</feature>
<protein>
    <submittedName>
        <fullName evidence="3">Uncharacterized protein</fullName>
    </submittedName>
</protein>
<sequence length="815" mass="89330">MIEANTTNDVFRYLQIRPPRPRAPGHGDGDGDPSGDAPGRETAGAATRTSPTTAGLPSAGRARPGVPGTAAGRRREDDARRAALRAAVDELVSLASTSPPPVTTSPPGRPPSVPVPDHVLARLSVRSAVVLADLGIDLAADDLLEIVARVESALASPPAPLPVAPVDETPDDDETRPYLRTAGVAELLVVKQHLKRYDRTDVAHVENVMASERRVRTHRALDRVEETFTTERETTRERETELETAERFEMQKETSRTIEQDRRFGFGLTVSGRYGPSVEFSSNLGVESTTSTQETTTSAMTYAKDVMSRSLERVVERVREEQVLRILREQEETNLHEFDNEGPGHVVGVYQFLEKVYESQVFTYGLREMLDIMVPEPASHLWWLESSPTQGLNLPTPPPRLSAYAATAAAVTPENYLTIAALYGVDGLSTPPPFFQIASAAVQQGGADADEEGQPRSVVEKEVPVPEGYLPWYAQIMPLALTDDELTLAVSVGGVSHVWRPTTAELVAVGSGHRLAAGTLGLGLAATEPHVASANLVVQLMAFETATFGATIQVFFLRTPAAFTRWQIATYGALSNAYEDAVKRYEVQVAELKAQAAQTARQGSAFGSAPSQNAVVVREELKRHCLSVITRERFDAPNGMVDADPPYFDFPTAAQHGSFARFFEQAIEWDQLQYVCYPYYWARKPTWDERLLREDVDPAFLEFFKAGAARVVVPVRPGFEVALSHYLEKDEIWDGEGEPPDITSDTYLPIVTEIQERTGADQGELPVGEPWETRVPTPLVILRTEPGLPRWVRTGTDGWAWGEEVPPDDGPPPDA</sequence>
<evidence type="ECO:0000256" key="1">
    <source>
        <dbReference type="SAM" id="Coils"/>
    </source>
</evidence>
<dbReference type="EMBL" id="CP101987">
    <property type="protein sequence ID" value="UUI71736.1"/>
    <property type="molecule type" value="Genomic_DNA"/>
</dbReference>
<feature type="compositionally biased region" description="Pro residues" evidence="2">
    <location>
        <begin position="98"/>
        <end position="113"/>
    </location>
</feature>
<evidence type="ECO:0000313" key="4">
    <source>
        <dbReference type="Proteomes" id="UP001316384"/>
    </source>
</evidence>
<accession>A0ABY5KRD3</accession>